<comment type="caution">
    <text evidence="3">The sequence shown here is derived from an EMBL/GenBank/DDBJ whole genome shotgun (WGS) entry which is preliminary data.</text>
</comment>
<reference evidence="3" key="1">
    <citation type="submission" date="2019-08" db="EMBL/GenBank/DDBJ databases">
        <authorList>
            <person name="Kucharzyk K."/>
            <person name="Murdoch R.W."/>
            <person name="Higgins S."/>
            <person name="Loffler F."/>
        </authorList>
    </citation>
    <scope>NUCLEOTIDE SEQUENCE</scope>
</reference>
<dbReference type="InterPro" id="IPR009057">
    <property type="entry name" value="Homeodomain-like_sf"/>
</dbReference>
<gene>
    <name evidence="3" type="ORF">SDC9_81470</name>
</gene>
<accession>A0A644Z1Y4</accession>
<evidence type="ECO:0000313" key="3">
    <source>
        <dbReference type="EMBL" id="MPM34880.1"/>
    </source>
</evidence>
<dbReference type="PANTHER" id="PTHR43479">
    <property type="entry name" value="ACREF/ENVCD OPERON REPRESSOR-RELATED"/>
    <property type="match status" value="1"/>
</dbReference>
<keyword evidence="1" id="KW-0238">DNA-binding</keyword>
<organism evidence="3">
    <name type="scientific">bioreactor metagenome</name>
    <dbReference type="NCBI Taxonomy" id="1076179"/>
    <lineage>
        <taxon>unclassified sequences</taxon>
        <taxon>metagenomes</taxon>
        <taxon>ecological metagenomes</taxon>
    </lineage>
</organism>
<dbReference type="PANTHER" id="PTHR43479:SF11">
    <property type="entry name" value="ACREF_ENVCD OPERON REPRESSOR-RELATED"/>
    <property type="match status" value="1"/>
</dbReference>
<dbReference type="InterPro" id="IPR050624">
    <property type="entry name" value="HTH-type_Tx_Regulator"/>
</dbReference>
<name>A0A644Z1Y4_9ZZZZ</name>
<dbReference type="PROSITE" id="PS50977">
    <property type="entry name" value="HTH_TETR_2"/>
    <property type="match status" value="1"/>
</dbReference>
<proteinExistence type="predicted"/>
<evidence type="ECO:0000256" key="1">
    <source>
        <dbReference type="ARBA" id="ARBA00023125"/>
    </source>
</evidence>
<evidence type="ECO:0000259" key="2">
    <source>
        <dbReference type="PROSITE" id="PS50977"/>
    </source>
</evidence>
<dbReference type="GO" id="GO:0003677">
    <property type="term" value="F:DNA binding"/>
    <property type="evidence" value="ECO:0007669"/>
    <property type="project" value="UniProtKB-KW"/>
</dbReference>
<dbReference type="SUPFAM" id="SSF46689">
    <property type="entry name" value="Homeodomain-like"/>
    <property type="match status" value="1"/>
</dbReference>
<dbReference type="EMBL" id="VSSQ01007110">
    <property type="protein sequence ID" value="MPM34880.1"/>
    <property type="molecule type" value="Genomic_DNA"/>
</dbReference>
<protein>
    <recommendedName>
        <fullName evidence="2">HTH tetR-type domain-containing protein</fullName>
    </recommendedName>
</protein>
<dbReference type="InterPro" id="IPR001647">
    <property type="entry name" value="HTH_TetR"/>
</dbReference>
<dbReference type="Pfam" id="PF00440">
    <property type="entry name" value="TetR_N"/>
    <property type="match status" value="1"/>
</dbReference>
<dbReference type="Gene3D" id="1.10.357.10">
    <property type="entry name" value="Tetracycline Repressor, domain 2"/>
    <property type="match status" value="1"/>
</dbReference>
<feature type="domain" description="HTH tetR-type" evidence="2">
    <location>
        <begin position="6"/>
        <end position="64"/>
    </location>
</feature>
<dbReference type="AlphaFoldDB" id="A0A644Z1Y4"/>
<sequence>MSNHVLDTRSKILKVAVDIVGLKGEVTIRELTEQAGVNVAAINYHFGNKNNLLKEVENYYSELLYTMQKGILVNTKLSSKEKLIQWSKNLLEFMFKFPALIELIVDISTEDKTYNPTLIQRIYHNEEIRKIIEEIIKDNIGTADVKLIKYKYLQIFSGIVGLVVNHVILDTYIQGDNEMDINGEEELNQYIELLINSILTKSV</sequence>